<comment type="caution">
    <text evidence="1">The sequence shown here is derived from an EMBL/GenBank/DDBJ whole genome shotgun (WGS) entry which is preliminary data.</text>
</comment>
<gene>
    <name evidence="1" type="ORF">QO018_005932</name>
</gene>
<organism evidence="1 2">
    <name type="scientific">Azospirillum picis</name>
    <dbReference type="NCBI Taxonomy" id="488438"/>
    <lineage>
        <taxon>Bacteria</taxon>
        <taxon>Pseudomonadati</taxon>
        <taxon>Pseudomonadota</taxon>
        <taxon>Alphaproteobacteria</taxon>
        <taxon>Rhodospirillales</taxon>
        <taxon>Azospirillaceae</taxon>
        <taxon>Azospirillum</taxon>
    </lineage>
</organism>
<accession>A0ABU0MV29</accession>
<dbReference type="RefSeq" id="WP_209984179.1">
    <property type="nucleotide sequence ID" value="NZ_JAGINO010000013.1"/>
</dbReference>
<evidence type="ECO:0000313" key="1">
    <source>
        <dbReference type="EMBL" id="MDQ0537033.1"/>
    </source>
</evidence>
<evidence type="ECO:0008006" key="3">
    <source>
        <dbReference type="Google" id="ProtNLM"/>
    </source>
</evidence>
<dbReference type="InterPro" id="IPR026325">
    <property type="entry name" value="DUF932"/>
</dbReference>
<sequence length="296" mass="32249">MDITDLMDRHGFVPADHHAPRFFPVDLVPLTAAGNAAPGWRALVRTDTGQLLHCWPDGYRLVPHEAACAAFDTALAASRLDTRGLRVATDLTHDGRRLFRQYILPAHQVEIRPGDATALRLVGFNSYDGSLAVSWRGGGYRFVCANTAVIGRDIACARARHSAGLDMAALAHGMVAACELYLAETGRWAAWARVRLATDQAVRLLRALPGAGDALLGQLTAAWVGGREDDTLWALFNILTHWATHEPVRGANRMARVQARQERVARLIDGRTWRRLEDEAGSQVPCGVAGPVPSSR</sequence>
<keyword evidence="2" id="KW-1185">Reference proteome</keyword>
<dbReference type="Pfam" id="PF06067">
    <property type="entry name" value="DUF932"/>
    <property type="match status" value="1"/>
</dbReference>
<protein>
    <recommendedName>
        <fullName evidence="3">DUF932 domain-containing protein</fullName>
    </recommendedName>
</protein>
<dbReference type="EMBL" id="JAUSVU010000036">
    <property type="protein sequence ID" value="MDQ0537033.1"/>
    <property type="molecule type" value="Genomic_DNA"/>
</dbReference>
<name>A0ABU0MV29_9PROT</name>
<proteinExistence type="predicted"/>
<reference evidence="1 2" key="1">
    <citation type="submission" date="2023-07" db="EMBL/GenBank/DDBJ databases">
        <title>Genomic Encyclopedia of Type Strains, Phase IV (KMG-IV): sequencing the most valuable type-strain genomes for metagenomic binning, comparative biology and taxonomic classification.</title>
        <authorList>
            <person name="Goeker M."/>
        </authorList>
    </citation>
    <scope>NUCLEOTIDE SEQUENCE [LARGE SCALE GENOMIC DNA]</scope>
    <source>
        <strain evidence="1 2">DSM 19922</strain>
    </source>
</reference>
<evidence type="ECO:0000313" key="2">
    <source>
        <dbReference type="Proteomes" id="UP001244552"/>
    </source>
</evidence>
<dbReference type="Proteomes" id="UP001244552">
    <property type="component" value="Unassembled WGS sequence"/>
</dbReference>